<evidence type="ECO:0000313" key="9">
    <source>
        <dbReference type="EMBL" id="CAH3119047.1"/>
    </source>
</evidence>
<evidence type="ECO:0000256" key="5">
    <source>
        <dbReference type="ARBA" id="ARBA00022989"/>
    </source>
</evidence>
<gene>
    <name evidence="9" type="ORF">PLOB_00027155</name>
</gene>
<dbReference type="PANTHER" id="PTHR44733:SF1">
    <property type="entry name" value="DNAJ HOMOLOG SUBFAMILY C MEMBER 22"/>
    <property type="match status" value="1"/>
</dbReference>
<keyword evidence="5 7" id="KW-1133">Transmembrane helix</keyword>
<dbReference type="Pfam" id="PF05154">
    <property type="entry name" value="TM2"/>
    <property type="match status" value="1"/>
</dbReference>
<dbReference type="Pfam" id="PF00226">
    <property type="entry name" value="DnaJ"/>
    <property type="match status" value="1"/>
</dbReference>
<dbReference type="Proteomes" id="UP001159405">
    <property type="component" value="Unassembled WGS sequence"/>
</dbReference>
<dbReference type="InterPro" id="IPR036869">
    <property type="entry name" value="J_dom_sf"/>
</dbReference>
<feature type="transmembrane region" description="Helical" evidence="7">
    <location>
        <begin position="143"/>
        <end position="160"/>
    </location>
</feature>
<protein>
    <recommendedName>
        <fullName evidence="3">DnaJ homolog subfamily C member 22</fullName>
    </recommendedName>
</protein>
<evidence type="ECO:0000256" key="2">
    <source>
        <dbReference type="ARBA" id="ARBA00004141"/>
    </source>
</evidence>
<feature type="transmembrane region" description="Helical" evidence="7">
    <location>
        <begin position="195"/>
        <end position="216"/>
    </location>
</feature>
<sequence>MAKNQKSLLVTYIIWLMWGWFGLHHFYLGRDIQAFIWWSTIGGFFGLGWFRDLWRIPEYVDDANDEAYFVEELKRKIRLRKEPAFSVTRFAGQMLVGYFYGILVRLAIPEEAKWLPSLLVPLGVAVGVYLVGNIGRERGDFKYPLVGAFLSYAALAFLTSDEPGNMYVALIAAICFQNHREFRKEKAPTKTLCKRVQYLAVGVVVISCLWSSFLYFNAQVTTEDGETVKLRDAVNHFFQSPVWLEFKDVFWGLYEEGQRSGWDNVYEEFVKALDPRGEKNAYRILGLTEDATQEEIKKRYKKLAVKWHPDRNQNNKEEAQQKFMEIQEAYEILSNIKTRRASRNTRTRSDFGGHDRSEF</sequence>
<accession>A0ABN8NSR2</accession>
<proteinExistence type="predicted"/>
<keyword evidence="6 7" id="KW-0472">Membrane</keyword>
<evidence type="ECO:0000256" key="1">
    <source>
        <dbReference type="ARBA" id="ARBA00002080"/>
    </source>
</evidence>
<dbReference type="InterPro" id="IPR001623">
    <property type="entry name" value="DnaJ_domain"/>
</dbReference>
<dbReference type="Gene3D" id="1.10.287.110">
    <property type="entry name" value="DnaJ domain"/>
    <property type="match status" value="1"/>
</dbReference>
<evidence type="ECO:0000259" key="8">
    <source>
        <dbReference type="PROSITE" id="PS50076"/>
    </source>
</evidence>
<comment type="caution">
    <text evidence="9">The sequence shown here is derived from an EMBL/GenBank/DDBJ whole genome shotgun (WGS) entry which is preliminary data.</text>
</comment>
<dbReference type="InterPro" id="IPR007829">
    <property type="entry name" value="TM2"/>
</dbReference>
<evidence type="ECO:0000256" key="4">
    <source>
        <dbReference type="ARBA" id="ARBA00022692"/>
    </source>
</evidence>
<comment type="function">
    <text evidence="1">May function as a co-chaperone.</text>
</comment>
<dbReference type="PANTHER" id="PTHR44733">
    <property type="entry name" value="DNAJ HOMOLOG SUBFAMILY C MEMBER 22"/>
    <property type="match status" value="1"/>
</dbReference>
<name>A0ABN8NSR2_9CNID</name>
<dbReference type="CDD" id="cd06257">
    <property type="entry name" value="DnaJ"/>
    <property type="match status" value="1"/>
</dbReference>
<evidence type="ECO:0000313" key="10">
    <source>
        <dbReference type="Proteomes" id="UP001159405"/>
    </source>
</evidence>
<feature type="transmembrane region" description="Helical" evidence="7">
    <location>
        <begin position="34"/>
        <end position="50"/>
    </location>
</feature>
<organism evidence="9 10">
    <name type="scientific">Porites lobata</name>
    <dbReference type="NCBI Taxonomy" id="104759"/>
    <lineage>
        <taxon>Eukaryota</taxon>
        <taxon>Metazoa</taxon>
        <taxon>Cnidaria</taxon>
        <taxon>Anthozoa</taxon>
        <taxon>Hexacorallia</taxon>
        <taxon>Scleractinia</taxon>
        <taxon>Fungiina</taxon>
        <taxon>Poritidae</taxon>
        <taxon>Porites</taxon>
    </lineage>
</organism>
<evidence type="ECO:0000256" key="3">
    <source>
        <dbReference type="ARBA" id="ARBA00020945"/>
    </source>
</evidence>
<reference evidence="9 10" key="1">
    <citation type="submission" date="2022-05" db="EMBL/GenBank/DDBJ databases">
        <authorList>
            <consortium name="Genoscope - CEA"/>
            <person name="William W."/>
        </authorList>
    </citation>
    <scope>NUCLEOTIDE SEQUENCE [LARGE SCALE GENOMIC DNA]</scope>
</reference>
<dbReference type="SMART" id="SM00271">
    <property type="entry name" value="DnaJ"/>
    <property type="match status" value="1"/>
</dbReference>
<dbReference type="SUPFAM" id="SSF46565">
    <property type="entry name" value="Chaperone J-domain"/>
    <property type="match status" value="1"/>
</dbReference>
<feature type="transmembrane region" description="Helical" evidence="7">
    <location>
        <begin position="84"/>
        <end position="108"/>
    </location>
</feature>
<keyword evidence="10" id="KW-1185">Reference proteome</keyword>
<dbReference type="PRINTS" id="PR00625">
    <property type="entry name" value="JDOMAIN"/>
</dbReference>
<dbReference type="EMBL" id="CALNXK010000033">
    <property type="protein sequence ID" value="CAH3119047.1"/>
    <property type="molecule type" value="Genomic_DNA"/>
</dbReference>
<comment type="subcellular location">
    <subcellularLocation>
        <location evidence="2">Membrane</location>
        <topology evidence="2">Multi-pass membrane protein</topology>
    </subcellularLocation>
</comment>
<evidence type="ECO:0000256" key="7">
    <source>
        <dbReference type="SAM" id="Phobius"/>
    </source>
</evidence>
<feature type="transmembrane region" description="Helical" evidence="7">
    <location>
        <begin position="7"/>
        <end position="28"/>
    </location>
</feature>
<evidence type="ECO:0000256" key="6">
    <source>
        <dbReference type="ARBA" id="ARBA00023136"/>
    </source>
</evidence>
<dbReference type="PROSITE" id="PS50076">
    <property type="entry name" value="DNAJ_2"/>
    <property type="match status" value="1"/>
</dbReference>
<feature type="domain" description="J" evidence="8">
    <location>
        <begin position="280"/>
        <end position="353"/>
    </location>
</feature>
<keyword evidence="4 7" id="KW-0812">Transmembrane</keyword>
<feature type="transmembrane region" description="Helical" evidence="7">
    <location>
        <begin position="114"/>
        <end position="131"/>
    </location>
</feature>